<feature type="transmembrane region" description="Helical" evidence="1">
    <location>
        <begin position="83"/>
        <end position="102"/>
    </location>
</feature>
<organism evidence="2 3">
    <name type="scientific">Methanosarcina acetivorans (strain ATCC 35395 / DSM 2834 / JCM 12185 / C2A)</name>
    <dbReference type="NCBI Taxonomy" id="188937"/>
    <lineage>
        <taxon>Archaea</taxon>
        <taxon>Methanobacteriati</taxon>
        <taxon>Methanobacteriota</taxon>
        <taxon>Stenosarchaea group</taxon>
        <taxon>Methanomicrobia</taxon>
        <taxon>Methanosarcinales</taxon>
        <taxon>Methanosarcinaceae</taxon>
        <taxon>Methanosarcina</taxon>
    </lineage>
</organism>
<evidence type="ECO:0000256" key="1">
    <source>
        <dbReference type="SAM" id="Phobius"/>
    </source>
</evidence>
<accession>Q8TPM2</accession>
<evidence type="ECO:0000313" key="3">
    <source>
        <dbReference type="Proteomes" id="UP000002487"/>
    </source>
</evidence>
<dbReference type="InParanoid" id="Q8TPM2"/>
<dbReference type="KEGG" id="mac:MA_1885"/>
<keyword evidence="1" id="KW-0812">Transmembrane</keyword>
<sequence length="205" mass="23732">MLTKKSSNPKFDNCNIEHTIIGDNSQYYEHYTDNSQRTHISENYSTFEGRKENENIIWNIFTAFIEKLAPFFISRFGETKTTILGFSISILGVLFCSYPVLFNDNNLSIILDNTGQKFEFTFVFGYALVIIAVIILSIGLISDHTKCKKCNKGFGYKEIKRPLIEETRCSKGIIQKTTRYYKCQYCGDEKIVSSKRIIKYKDLLK</sequence>
<dbReference type="AlphaFoldDB" id="Q8TPM2"/>
<gene>
    <name evidence="2" type="ordered locus">MA_1885</name>
</gene>
<dbReference type="EMBL" id="AE010299">
    <property type="protein sequence ID" value="AAM05290.1"/>
    <property type="molecule type" value="Genomic_DNA"/>
</dbReference>
<keyword evidence="3" id="KW-1185">Reference proteome</keyword>
<dbReference type="HOGENOM" id="CLU_1458213_0_0_2"/>
<evidence type="ECO:0000313" key="2">
    <source>
        <dbReference type="EMBL" id="AAM05290.1"/>
    </source>
</evidence>
<keyword evidence="1" id="KW-0472">Membrane</keyword>
<dbReference type="Proteomes" id="UP000002487">
    <property type="component" value="Chromosome"/>
</dbReference>
<dbReference type="EnsemblBacteria" id="AAM05290">
    <property type="protein sequence ID" value="AAM05290"/>
    <property type="gene ID" value="MA_1885"/>
</dbReference>
<name>Q8TPM2_METAC</name>
<proteinExistence type="predicted"/>
<keyword evidence="1" id="KW-1133">Transmembrane helix</keyword>
<feature type="transmembrane region" description="Helical" evidence="1">
    <location>
        <begin position="122"/>
        <end position="142"/>
    </location>
</feature>
<protein>
    <submittedName>
        <fullName evidence="2">Uncharacterized protein</fullName>
    </submittedName>
</protein>
<reference evidence="2 3" key="1">
    <citation type="journal article" date="2002" name="Genome Res.">
        <title>The genome of Methanosarcina acetivorans reveals extensive metabolic and physiological diversity.</title>
        <authorList>
            <person name="Galagan J.E."/>
            <person name="Nusbaum C."/>
            <person name="Roy A."/>
            <person name="Endrizzi M.G."/>
            <person name="Macdonald P."/>
            <person name="FitzHugh W."/>
            <person name="Calvo S."/>
            <person name="Engels R."/>
            <person name="Smirnov S."/>
            <person name="Atnoor D."/>
            <person name="Brown A."/>
            <person name="Allen N."/>
            <person name="Naylor J."/>
            <person name="Stange-Thomann N."/>
            <person name="DeArellano K."/>
            <person name="Johnson R."/>
            <person name="Linton L."/>
            <person name="McEwan P."/>
            <person name="McKernan K."/>
            <person name="Talamas J."/>
            <person name="Tirrell A."/>
            <person name="Ye W."/>
            <person name="Zimmer A."/>
            <person name="Barber R.D."/>
            <person name="Cann I."/>
            <person name="Graham D.E."/>
            <person name="Grahame D.A."/>
            <person name="Guss A."/>
            <person name="Hedderich R."/>
            <person name="Ingram-Smith C."/>
            <person name="Kuettner C.H."/>
            <person name="Krzycki J.A."/>
            <person name="Leigh J.A."/>
            <person name="Li W."/>
            <person name="Liu J."/>
            <person name="Mukhopadhyay B."/>
            <person name="Reeve J.N."/>
            <person name="Smith K."/>
            <person name="Springer T.A."/>
            <person name="Umayam L.A."/>
            <person name="White O."/>
            <person name="White R.H."/>
            <person name="de Macario E.C."/>
            <person name="Ferry J.G."/>
            <person name="Jarrell K.F."/>
            <person name="Jing H."/>
            <person name="Macario A.J.L."/>
            <person name="Paulsen I."/>
            <person name="Pritchett M."/>
            <person name="Sowers K.R."/>
            <person name="Swanson R.V."/>
            <person name="Zinder S.H."/>
            <person name="Lander E."/>
            <person name="Metcalf W.W."/>
            <person name="Birren B."/>
        </authorList>
    </citation>
    <scope>NUCLEOTIDE SEQUENCE [LARGE SCALE GENOMIC DNA]</scope>
    <source>
        <strain evidence="3">ATCC 35395 / DSM 2834 / JCM 12185 / C2A</strain>
    </source>
</reference>